<organism evidence="4 6">
    <name type="scientific">Rahnella sp. (strain Y9602)</name>
    <dbReference type="NCBI Taxonomy" id="2703885"/>
    <lineage>
        <taxon>Bacteria</taxon>
        <taxon>Pseudomonadati</taxon>
        <taxon>Pseudomonadota</taxon>
        <taxon>Gammaproteobacteria</taxon>
        <taxon>Enterobacterales</taxon>
        <taxon>Yersiniaceae</taxon>
        <taxon>Rahnella</taxon>
    </lineage>
</organism>
<dbReference type="Pfam" id="PF19305">
    <property type="entry name" value="MmgE_PrpD_C"/>
    <property type="match status" value="1"/>
</dbReference>
<dbReference type="EMBL" id="JBHUCJ010000067">
    <property type="protein sequence ID" value="MFD3225965.1"/>
    <property type="molecule type" value="Genomic_DNA"/>
</dbReference>
<evidence type="ECO:0000259" key="3">
    <source>
        <dbReference type="Pfam" id="PF19305"/>
    </source>
</evidence>
<dbReference type="InterPro" id="IPR042188">
    <property type="entry name" value="MmgE/PrpD_sf_2"/>
</dbReference>
<dbReference type="OrthoDB" id="7957419at2"/>
<reference evidence="5 7" key="3">
    <citation type="submission" date="2024-09" db="EMBL/GenBank/DDBJ databases">
        <title>Genomes of Rahnella.</title>
        <authorList>
            <person name="Mnguni F.C."/>
            <person name="Shin G.Y."/>
            <person name="Coutinho T."/>
        </authorList>
    </citation>
    <scope>NUCLEOTIDE SEQUENCE [LARGE SCALE GENOMIC DNA]</scope>
    <source>
        <strain evidence="5 7">20WA0057</strain>
    </source>
</reference>
<dbReference type="KEGG" id="rah:Rahaq_0086"/>
<dbReference type="HOGENOM" id="CLU_026574_2_2_6"/>
<dbReference type="InterPro" id="IPR005656">
    <property type="entry name" value="MmgE_PrpD"/>
</dbReference>
<dbReference type="InterPro" id="IPR045336">
    <property type="entry name" value="MmgE_PrpD_N"/>
</dbReference>
<dbReference type="InterPro" id="IPR045337">
    <property type="entry name" value="MmgE_PrpD_C"/>
</dbReference>
<dbReference type="Gene3D" id="3.30.1330.120">
    <property type="entry name" value="2-methylcitrate dehydratase PrpD"/>
    <property type="match status" value="1"/>
</dbReference>
<evidence type="ECO:0000313" key="6">
    <source>
        <dbReference type="Proteomes" id="UP000007257"/>
    </source>
</evidence>
<gene>
    <name evidence="4" type="ordered locus">Rahaq_0086</name>
    <name evidence="5" type="ORF">ACFPK4_20670</name>
</gene>
<dbReference type="Proteomes" id="UP000007257">
    <property type="component" value="Chromosome"/>
</dbReference>
<dbReference type="AlphaFoldDB" id="A0A0H3F4D1"/>
<dbReference type="eggNOG" id="COG2079">
    <property type="taxonomic scope" value="Bacteria"/>
</dbReference>
<comment type="similarity">
    <text evidence="1">Belongs to the PrpD family.</text>
</comment>
<feature type="domain" description="MmgE/PrpD N-terminal" evidence="2">
    <location>
        <begin position="7"/>
        <end position="238"/>
    </location>
</feature>
<proteinExistence type="inferred from homology"/>
<protein>
    <submittedName>
        <fullName evidence="4">MmgE/PrpD family protein</fullName>
    </submittedName>
</protein>
<reference evidence="6" key="1">
    <citation type="submission" date="2011-01" db="EMBL/GenBank/DDBJ databases">
        <title>Complete sequence of chromosome of Rahnella sp. Y9602.</title>
        <authorList>
            <consortium name="US DOE Joint Genome Institute"/>
            <person name="Lucas S."/>
            <person name="Copeland A."/>
            <person name="Lapidus A."/>
            <person name="Cheng J.-F."/>
            <person name="Goodwin L."/>
            <person name="Pitluck S."/>
            <person name="Lu M."/>
            <person name="Detter J.C."/>
            <person name="Han C."/>
            <person name="Tapia R."/>
            <person name="Land M."/>
            <person name="Hauser L."/>
            <person name="Kyrpides N."/>
            <person name="Ivanova N."/>
            <person name="Ovchinnikova G."/>
            <person name="Pagani I."/>
            <person name="Sobecky P.A."/>
            <person name="Martinez R.J."/>
            <person name="Woyke T."/>
        </authorList>
    </citation>
    <scope>NUCLEOTIDE SEQUENCE [LARGE SCALE GENOMIC DNA]</scope>
    <source>
        <strain evidence="6">Y9602</strain>
    </source>
</reference>
<dbReference type="Proteomes" id="UP001598201">
    <property type="component" value="Unassembled WGS sequence"/>
</dbReference>
<name>A0A0H3F4D1_RAHSY</name>
<evidence type="ECO:0000259" key="2">
    <source>
        <dbReference type="Pfam" id="PF03972"/>
    </source>
</evidence>
<sequence length="459" mass="49159">MNVIEAIARWCCSQPDFSTTARRKAREAITDTLACLYAGQDDFSSRAVRAASESYFTPQARCRLAGGGRAPAAIAAMVNGTAAHAIDYDDNFAPGMSHASAVLVPALLAVADDIHASGEQLVKAYLIGLQAQAFVGSGVAPSHYTAGWHGTSTVGCIGSAAGVAWLMGLDQAGIARALSNAVSFASGTKGQFGTPIKPLHAGWAARNAVDAANFARQHMQGRIDILDAPQGFLEMFGGLTPPGWNIPAILGTHFHVIETTGVMPKRHPCCGSTHMIIDALDDLRAQHDFSDDDVLTVDTLVGIANLRNLAYPLPVNEMQARFSMQYCVDTWLRNGSLSVADFTPARVAELTEPARLARISLRCYTPEQEAETPPGDRLTHEVTLTLRDGRTLQAGRKLAKGSNSEPFSDADRLRKFTDCCTTMSNASDLFRQLNRLEEQEDLGFLAPLLGESLRDGAQG</sequence>
<dbReference type="Pfam" id="PF03972">
    <property type="entry name" value="MmgE_PrpD_N"/>
    <property type="match status" value="1"/>
</dbReference>
<dbReference type="EMBL" id="CP002505">
    <property type="protein sequence ID" value="ADW71718.1"/>
    <property type="molecule type" value="Genomic_DNA"/>
</dbReference>
<dbReference type="SUPFAM" id="SSF103378">
    <property type="entry name" value="2-methylcitrate dehydratase PrpD"/>
    <property type="match status" value="1"/>
</dbReference>
<accession>A0A0H3F4D1</accession>
<dbReference type="RefSeq" id="WP_013573436.1">
    <property type="nucleotide sequence ID" value="NC_015061.1"/>
</dbReference>
<dbReference type="InterPro" id="IPR036148">
    <property type="entry name" value="MmgE/PrpD_sf"/>
</dbReference>
<dbReference type="PANTHER" id="PTHR16943">
    <property type="entry name" value="2-METHYLCITRATE DEHYDRATASE-RELATED"/>
    <property type="match status" value="1"/>
</dbReference>
<evidence type="ECO:0000313" key="5">
    <source>
        <dbReference type="EMBL" id="MFD3225965.1"/>
    </source>
</evidence>
<reference evidence="4 6" key="2">
    <citation type="journal article" date="2012" name="J. Bacteriol.">
        <title>Complete Genome Sequence of Rahnella sp. Strain Y9602, a Gammaproteobacterium Isolate from Metal- and Radionuclide-Contaminated Soil.</title>
        <authorList>
            <person name="Martinez R.J."/>
            <person name="Bruce D."/>
            <person name="Detter C."/>
            <person name="Goodwin L.A."/>
            <person name="Han J."/>
            <person name="Han C.S."/>
            <person name="Held B."/>
            <person name="Land M.L."/>
            <person name="Mikhailova N."/>
            <person name="Nolan M."/>
            <person name="Pennacchio L."/>
            <person name="Pitluck S."/>
            <person name="Tapia R."/>
            <person name="Woyke T."/>
            <person name="Sobecky P.A."/>
        </authorList>
    </citation>
    <scope>NUCLEOTIDE SEQUENCE [LARGE SCALE GENOMIC DNA]</scope>
    <source>
        <strain evidence="4 6">Y9602</strain>
    </source>
</reference>
<feature type="domain" description="MmgE/PrpD C-terminal" evidence="3">
    <location>
        <begin position="267"/>
        <end position="425"/>
    </location>
</feature>
<evidence type="ECO:0000256" key="1">
    <source>
        <dbReference type="ARBA" id="ARBA00006174"/>
    </source>
</evidence>
<dbReference type="GO" id="GO:0016829">
    <property type="term" value="F:lyase activity"/>
    <property type="evidence" value="ECO:0007669"/>
    <property type="project" value="InterPro"/>
</dbReference>
<keyword evidence="7" id="KW-1185">Reference proteome</keyword>
<dbReference type="InterPro" id="IPR042183">
    <property type="entry name" value="MmgE/PrpD_sf_1"/>
</dbReference>
<evidence type="ECO:0000313" key="4">
    <source>
        <dbReference type="EMBL" id="ADW71718.1"/>
    </source>
</evidence>
<dbReference type="Gene3D" id="1.10.4100.10">
    <property type="entry name" value="2-methylcitrate dehydratase PrpD"/>
    <property type="match status" value="1"/>
</dbReference>
<dbReference type="PANTHER" id="PTHR16943:SF8">
    <property type="entry name" value="2-METHYLCITRATE DEHYDRATASE"/>
    <property type="match status" value="1"/>
</dbReference>
<evidence type="ECO:0000313" key="7">
    <source>
        <dbReference type="Proteomes" id="UP001598201"/>
    </source>
</evidence>